<keyword evidence="1" id="KW-0472">Membrane</keyword>
<evidence type="ECO:0000313" key="2">
    <source>
        <dbReference type="EMBL" id="RWX44677.1"/>
    </source>
</evidence>
<evidence type="ECO:0000256" key="1">
    <source>
        <dbReference type="SAM" id="Phobius"/>
    </source>
</evidence>
<sequence length="57" mass="6198">MNKRALTTGILIILALAPTLVGAVDDSVAKAVQTNLDYIWNLVIGALIFFIKSRKII</sequence>
<accession>A0A3S4T7I9</accession>
<dbReference type="AlphaFoldDB" id="A0A3S4T7I9"/>
<dbReference type="EMBL" id="MTKO01000091">
    <property type="protein sequence ID" value="RWX44677.1"/>
    <property type="molecule type" value="Genomic_DNA"/>
</dbReference>
<feature type="transmembrane region" description="Helical" evidence="1">
    <location>
        <begin position="33"/>
        <end position="51"/>
    </location>
</feature>
<gene>
    <name evidence="2" type="ORF">H206_01624</name>
</gene>
<keyword evidence="1" id="KW-0812">Transmembrane</keyword>
<protein>
    <submittedName>
        <fullName evidence="2">Uncharacterized protein</fullName>
    </submittedName>
</protein>
<evidence type="ECO:0000313" key="3">
    <source>
        <dbReference type="Proteomes" id="UP000287853"/>
    </source>
</evidence>
<name>A0A3S4T7I9_9BACT</name>
<organism evidence="2 3">
    <name type="scientific">Candidatus Electrothrix aarhusensis</name>
    <dbReference type="NCBI Taxonomy" id="1859131"/>
    <lineage>
        <taxon>Bacteria</taxon>
        <taxon>Pseudomonadati</taxon>
        <taxon>Thermodesulfobacteriota</taxon>
        <taxon>Desulfobulbia</taxon>
        <taxon>Desulfobulbales</taxon>
        <taxon>Desulfobulbaceae</taxon>
        <taxon>Candidatus Electrothrix</taxon>
    </lineage>
</organism>
<reference evidence="2 3" key="1">
    <citation type="submission" date="2017-01" db="EMBL/GenBank/DDBJ databases">
        <title>The cable genome- insights into the physiology and evolution of filamentous bacteria capable of sulfide oxidation via long distance electron transfer.</title>
        <authorList>
            <person name="Schreiber L."/>
            <person name="Bjerg J.T."/>
            <person name="Boggild A."/>
            <person name="Van De Vossenberg J."/>
            <person name="Meysman F."/>
            <person name="Nielsen L.P."/>
            <person name="Schramm A."/>
            <person name="Kjeldsen K.U."/>
        </authorList>
    </citation>
    <scope>NUCLEOTIDE SEQUENCE [LARGE SCALE GENOMIC DNA]</scope>
    <source>
        <strain evidence="2">MCF</strain>
    </source>
</reference>
<keyword evidence="3" id="KW-1185">Reference proteome</keyword>
<comment type="caution">
    <text evidence="2">The sequence shown here is derived from an EMBL/GenBank/DDBJ whole genome shotgun (WGS) entry which is preliminary data.</text>
</comment>
<keyword evidence="1" id="KW-1133">Transmembrane helix</keyword>
<proteinExistence type="predicted"/>
<dbReference type="Proteomes" id="UP000287853">
    <property type="component" value="Unassembled WGS sequence"/>
</dbReference>